<evidence type="ECO:0000313" key="2">
    <source>
        <dbReference type="EMBL" id="KAF7368362.1"/>
    </source>
</evidence>
<dbReference type="AlphaFoldDB" id="A0A8H6Z0G3"/>
<accession>A0A8H6Z0G3</accession>
<gene>
    <name evidence="2" type="ORF">MVEN_00157800</name>
</gene>
<proteinExistence type="predicted"/>
<name>A0A8H6Z0G3_9AGAR</name>
<feature type="signal peptide" evidence="1">
    <location>
        <begin position="1"/>
        <end position="18"/>
    </location>
</feature>
<keyword evidence="3" id="KW-1185">Reference proteome</keyword>
<protein>
    <submittedName>
        <fullName evidence="2">Uncharacterized protein</fullName>
    </submittedName>
</protein>
<keyword evidence="1" id="KW-0732">Signal</keyword>
<organism evidence="2 3">
    <name type="scientific">Mycena venus</name>
    <dbReference type="NCBI Taxonomy" id="2733690"/>
    <lineage>
        <taxon>Eukaryota</taxon>
        <taxon>Fungi</taxon>
        <taxon>Dikarya</taxon>
        <taxon>Basidiomycota</taxon>
        <taxon>Agaricomycotina</taxon>
        <taxon>Agaricomycetes</taxon>
        <taxon>Agaricomycetidae</taxon>
        <taxon>Agaricales</taxon>
        <taxon>Marasmiineae</taxon>
        <taxon>Mycenaceae</taxon>
        <taxon>Mycena</taxon>
    </lineage>
</organism>
<evidence type="ECO:0000313" key="3">
    <source>
        <dbReference type="Proteomes" id="UP000620124"/>
    </source>
</evidence>
<feature type="chain" id="PRO_5034712796" evidence="1">
    <location>
        <begin position="19"/>
        <end position="114"/>
    </location>
</feature>
<dbReference type="OrthoDB" id="2951297at2759"/>
<dbReference type="Proteomes" id="UP000620124">
    <property type="component" value="Unassembled WGS sequence"/>
</dbReference>
<comment type="caution">
    <text evidence="2">The sequence shown here is derived from an EMBL/GenBank/DDBJ whole genome shotgun (WGS) entry which is preliminary data.</text>
</comment>
<sequence length="114" mass="11502">MQFLAVLLAAATTGVTLAQSTVPTVSSFSANGCSGTPLATWTGVPENAFCQATPGAISLDVTPGTSTHCEIDIYSTSDCNGSNGGFISTVPLADACFTATEEFASVRILCITTG</sequence>
<evidence type="ECO:0000256" key="1">
    <source>
        <dbReference type="SAM" id="SignalP"/>
    </source>
</evidence>
<dbReference type="EMBL" id="JACAZI010000002">
    <property type="protein sequence ID" value="KAF7368362.1"/>
    <property type="molecule type" value="Genomic_DNA"/>
</dbReference>
<reference evidence="2" key="1">
    <citation type="submission" date="2020-05" db="EMBL/GenBank/DDBJ databases">
        <title>Mycena genomes resolve the evolution of fungal bioluminescence.</title>
        <authorList>
            <person name="Tsai I.J."/>
        </authorList>
    </citation>
    <scope>NUCLEOTIDE SEQUENCE</scope>
    <source>
        <strain evidence="2">CCC161011</strain>
    </source>
</reference>